<dbReference type="AlphaFoldDB" id="A0AAV4NK05"/>
<proteinExistence type="predicted"/>
<dbReference type="EMBL" id="BPLR01003405">
    <property type="protein sequence ID" value="GIX84153.1"/>
    <property type="molecule type" value="Genomic_DNA"/>
</dbReference>
<gene>
    <name evidence="1" type="ORF">CEXT_367051</name>
</gene>
<reference evidence="1 2" key="1">
    <citation type="submission" date="2021-06" db="EMBL/GenBank/DDBJ databases">
        <title>Caerostris extrusa draft genome.</title>
        <authorList>
            <person name="Kono N."/>
            <person name="Arakawa K."/>
        </authorList>
    </citation>
    <scope>NUCLEOTIDE SEQUENCE [LARGE SCALE GENOMIC DNA]</scope>
</reference>
<dbReference type="Proteomes" id="UP001054945">
    <property type="component" value="Unassembled WGS sequence"/>
</dbReference>
<evidence type="ECO:0000313" key="1">
    <source>
        <dbReference type="EMBL" id="GIX84153.1"/>
    </source>
</evidence>
<comment type="caution">
    <text evidence="1">The sequence shown here is derived from an EMBL/GenBank/DDBJ whole genome shotgun (WGS) entry which is preliminary data.</text>
</comment>
<organism evidence="1 2">
    <name type="scientific">Caerostris extrusa</name>
    <name type="common">Bark spider</name>
    <name type="synonym">Caerostris bankana</name>
    <dbReference type="NCBI Taxonomy" id="172846"/>
    <lineage>
        <taxon>Eukaryota</taxon>
        <taxon>Metazoa</taxon>
        <taxon>Ecdysozoa</taxon>
        <taxon>Arthropoda</taxon>
        <taxon>Chelicerata</taxon>
        <taxon>Arachnida</taxon>
        <taxon>Araneae</taxon>
        <taxon>Araneomorphae</taxon>
        <taxon>Entelegynae</taxon>
        <taxon>Araneoidea</taxon>
        <taxon>Araneidae</taxon>
        <taxon>Caerostris</taxon>
    </lineage>
</organism>
<name>A0AAV4NK05_CAEEX</name>
<accession>A0AAV4NK05</accession>
<protein>
    <submittedName>
        <fullName evidence="1">Uncharacterized protein</fullName>
    </submittedName>
</protein>
<keyword evidence="2" id="KW-1185">Reference proteome</keyword>
<evidence type="ECO:0000313" key="2">
    <source>
        <dbReference type="Proteomes" id="UP001054945"/>
    </source>
</evidence>
<sequence length="81" mass="8954">MAYNKHNSQFVSQPQDVFLPEKPSDLLLLQDVARAGRHSSWEGDSLRAASGLNGVKGTQRRIDAEIFLSFHPSAIDKCSRG</sequence>